<accession>A0A833ME79</accession>
<dbReference type="OrthoDB" id="2083112at2"/>
<dbReference type="AlphaFoldDB" id="A0A833ME79"/>
<evidence type="ECO:0000313" key="1">
    <source>
        <dbReference type="EMBL" id="KAB3530515.1"/>
    </source>
</evidence>
<reference evidence="1 2" key="1">
    <citation type="submission" date="2019-10" db="EMBL/GenBank/DDBJ databases">
        <title>Alkaliphilus serpentinus sp. nov. and Alkaliphilus pronyensis sp. nov., two novel anaerobic alkaliphilic species isolated from the serpentinized-hosted hydrothermal field of the Prony Bay (New Caledonia).</title>
        <authorList>
            <person name="Postec A."/>
        </authorList>
    </citation>
    <scope>NUCLEOTIDE SEQUENCE [LARGE SCALE GENOMIC DNA]</scope>
    <source>
        <strain evidence="1 2">LacT</strain>
    </source>
</reference>
<keyword evidence="2" id="KW-1185">Reference proteome</keyword>
<protein>
    <submittedName>
        <fullName evidence="1">Uncharacterized protein</fullName>
    </submittedName>
</protein>
<dbReference type="Proteomes" id="UP000465601">
    <property type="component" value="Unassembled WGS sequence"/>
</dbReference>
<name>A0A833ME79_9FIRM</name>
<dbReference type="EMBL" id="WBZB01000017">
    <property type="protein sequence ID" value="KAB3530515.1"/>
    <property type="molecule type" value="Genomic_DNA"/>
</dbReference>
<sequence length="356" mass="41765">MNFPNDKYQLVLAEEKDLAEIKSIFEDGQFDGGIAVQYLRNPNPITSFEREGDKVFFLVLKDNIHQKLMGLGACIVRRVYKGGEVLRMGYLAGLKLLPEYQKKLLFIPHIYQQLYEATKDHVDFYFTTILKDNVAAQTMLEKPRKVMPLYQYLGDYRVYFCKAGIKKTIERDDQYSVRRCSKEEIKTFYLEEAHKADLSLEAIDAYDLKNATYYGLFKDNSIVGCGYVLNQQDYKQYVVKKYNGVYKLLSKLPTRLLGYPSLPAINETANCGSAGIWVKDHDAFLAHKLWQFIRQNSKELDFLMIGFYEKHPLRAYFEKTKHIQYDSRCYIVDWQRNRKVYEELQGKNLYIDVAFL</sequence>
<dbReference type="RefSeq" id="WP_151865587.1">
    <property type="nucleotide sequence ID" value="NZ_WBZB01000017.1"/>
</dbReference>
<organism evidence="1 2">
    <name type="scientific">Alkaliphilus serpentinus</name>
    <dbReference type="NCBI Taxonomy" id="1482731"/>
    <lineage>
        <taxon>Bacteria</taxon>
        <taxon>Bacillati</taxon>
        <taxon>Bacillota</taxon>
        <taxon>Clostridia</taxon>
        <taxon>Peptostreptococcales</taxon>
        <taxon>Natronincolaceae</taxon>
        <taxon>Alkaliphilus</taxon>
    </lineage>
</organism>
<evidence type="ECO:0000313" key="2">
    <source>
        <dbReference type="Proteomes" id="UP000465601"/>
    </source>
</evidence>
<comment type="caution">
    <text evidence="1">The sequence shown here is derived from an EMBL/GenBank/DDBJ whole genome shotgun (WGS) entry which is preliminary data.</text>
</comment>
<gene>
    <name evidence="1" type="ORF">F8153_06600</name>
</gene>
<proteinExistence type="predicted"/>